<keyword evidence="2" id="KW-1133">Transmembrane helix</keyword>
<evidence type="ECO:0000256" key="2">
    <source>
        <dbReference type="SAM" id="Phobius"/>
    </source>
</evidence>
<dbReference type="OrthoDB" id="293482at2157"/>
<keyword evidence="4" id="KW-1185">Reference proteome</keyword>
<feature type="region of interest" description="Disordered" evidence="1">
    <location>
        <begin position="1"/>
        <end position="108"/>
    </location>
</feature>
<dbReference type="PATRIC" id="fig|1230453.4.peg.762"/>
<protein>
    <submittedName>
        <fullName evidence="3">Uncharacterized protein</fullName>
    </submittedName>
</protein>
<feature type="transmembrane region" description="Helical" evidence="2">
    <location>
        <begin position="164"/>
        <end position="184"/>
    </location>
</feature>
<proteinExistence type="predicted"/>
<organism evidence="3 4">
    <name type="scientific">Haloferax elongans ATCC BAA-1513</name>
    <dbReference type="NCBI Taxonomy" id="1230453"/>
    <lineage>
        <taxon>Archaea</taxon>
        <taxon>Methanobacteriati</taxon>
        <taxon>Methanobacteriota</taxon>
        <taxon>Stenosarchaea group</taxon>
        <taxon>Halobacteria</taxon>
        <taxon>Halobacteriales</taxon>
        <taxon>Haloferacaceae</taxon>
        <taxon>Haloferax</taxon>
    </lineage>
</organism>
<dbReference type="EMBL" id="AOLK01000011">
    <property type="protein sequence ID" value="ELZ87487.1"/>
    <property type="molecule type" value="Genomic_DNA"/>
</dbReference>
<dbReference type="STRING" id="1230453.C453_04014"/>
<feature type="compositionally biased region" description="Polar residues" evidence="1">
    <location>
        <begin position="73"/>
        <end position="84"/>
    </location>
</feature>
<evidence type="ECO:0000313" key="3">
    <source>
        <dbReference type="EMBL" id="ELZ87487.1"/>
    </source>
</evidence>
<keyword evidence="2" id="KW-0472">Membrane</keyword>
<dbReference type="AlphaFoldDB" id="M0HUY5"/>
<sequence>MVYITADDSPSAGETYDPREELTPGQRLANQIGGGGDDDDDDDDDSPSTGGYSDLIPEDELNNSESGMPGAGTPTNDIVSPDPNENTDGDEVIINPDGTASVDLDRTDRTLDEIRDNVSNLVGDSDPSPSVDELGTVRESIRDIREEIAGMGEIQPGSEGDFNAGTLGVAAIVMASVLALLGILGGGDSR</sequence>
<dbReference type="RefSeq" id="WP_008322867.1">
    <property type="nucleotide sequence ID" value="NZ_AOLK01000011.1"/>
</dbReference>
<keyword evidence="2" id="KW-0812">Transmembrane</keyword>
<evidence type="ECO:0000313" key="4">
    <source>
        <dbReference type="Proteomes" id="UP000011612"/>
    </source>
</evidence>
<feature type="compositionally biased region" description="Acidic residues" evidence="1">
    <location>
        <begin position="36"/>
        <end position="46"/>
    </location>
</feature>
<name>M0HUY5_HALEO</name>
<comment type="caution">
    <text evidence="3">The sequence shown here is derived from an EMBL/GenBank/DDBJ whole genome shotgun (WGS) entry which is preliminary data.</text>
</comment>
<gene>
    <name evidence="3" type="ORF">C453_04014</name>
</gene>
<dbReference type="Proteomes" id="UP000011612">
    <property type="component" value="Unassembled WGS sequence"/>
</dbReference>
<evidence type="ECO:0000256" key="1">
    <source>
        <dbReference type="SAM" id="MobiDB-lite"/>
    </source>
</evidence>
<reference evidence="3 4" key="1">
    <citation type="journal article" date="2014" name="PLoS Genet.">
        <title>Phylogenetically driven sequencing of extremely halophilic archaea reveals strategies for static and dynamic osmo-response.</title>
        <authorList>
            <person name="Becker E.A."/>
            <person name="Seitzer P.M."/>
            <person name="Tritt A."/>
            <person name="Larsen D."/>
            <person name="Krusor M."/>
            <person name="Yao A.I."/>
            <person name="Wu D."/>
            <person name="Madern D."/>
            <person name="Eisen J.A."/>
            <person name="Darling A.E."/>
            <person name="Facciotti M.T."/>
        </authorList>
    </citation>
    <scope>NUCLEOTIDE SEQUENCE [LARGE SCALE GENOMIC DNA]</scope>
    <source>
        <strain evidence="3 4">ATCC BAA-1513</strain>
    </source>
</reference>
<accession>M0HUY5</accession>